<dbReference type="EMBL" id="CAJPWZ010003103">
    <property type="protein sequence ID" value="CAG2252025.1"/>
    <property type="molecule type" value="Genomic_DNA"/>
</dbReference>
<protein>
    <submittedName>
        <fullName evidence="2">Uncharacterized protein</fullName>
    </submittedName>
</protein>
<accession>A0A8S3V6D3</accession>
<dbReference type="Gene3D" id="1.20.5.340">
    <property type="match status" value="1"/>
</dbReference>
<comment type="caution">
    <text evidence="2">The sequence shown here is derived from an EMBL/GenBank/DDBJ whole genome shotgun (WGS) entry which is preliminary data.</text>
</comment>
<gene>
    <name evidence="2" type="ORF">MEDL_63630</name>
</gene>
<organism evidence="2 3">
    <name type="scientific">Mytilus edulis</name>
    <name type="common">Blue mussel</name>
    <dbReference type="NCBI Taxonomy" id="6550"/>
    <lineage>
        <taxon>Eukaryota</taxon>
        <taxon>Metazoa</taxon>
        <taxon>Spiralia</taxon>
        <taxon>Lophotrochozoa</taxon>
        <taxon>Mollusca</taxon>
        <taxon>Bivalvia</taxon>
        <taxon>Autobranchia</taxon>
        <taxon>Pteriomorphia</taxon>
        <taxon>Mytilida</taxon>
        <taxon>Mytiloidea</taxon>
        <taxon>Mytilidae</taxon>
        <taxon>Mytilinae</taxon>
        <taxon>Mytilus</taxon>
    </lineage>
</organism>
<dbReference type="Proteomes" id="UP000683360">
    <property type="component" value="Unassembled WGS sequence"/>
</dbReference>
<feature type="compositionally biased region" description="Polar residues" evidence="1">
    <location>
        <begin position="245"/>
        <end position="269"/>
    </location>
</feature>
<dbReference type="OrthoDB" id="4510327at2759"/>
<proteinExistence type="predicted"/>
<evidence type="ECO:0000313" key="3">
    <source>
        <dbReference type="Proteomes" id="UP000683360"/>
    </source>
</evidence>
<name>A0A8S3V6D3_MYTED</name>
<keyword evidence="3" id="KW-1185">Reference proteome</keyword>
<dbReference type="SUPFAM" id="SSF57997">
    <property type="entry name" value="Tropomyosin"/>
    <property type="match status" value="1"/>
</dbReference>
<feature type="region of interest" description="Disordered" evidence="1">
    <location>
        <begin position="244"/>
        <end position="289"/>
    </location>
</feature>
<evidence type="ECO:0000256" key="1">
    <source>
        <dbReference type="SAM" id="MobiDB-lite"/>
    </source>
</evidence>
<evidence type="ECO:0000313" key="2">
    <source>
        <dbReference type="EMBL" id="CAG2252025.1"/>
    </source>
</evidence>
<dbReference type="Gene3D" id="1.10.287.540">
    <property type="entry name" value="Helix hairpin bin"/>
    <property type="match status" value="1"/>
</dbReference>
<dbReference type="AlphaFoldDB" id="A0A8S3V6D3"/>
<sequence length="544" mass="60322">MSSPPRVSSTPSDFMACSGIVKPESKGYYSFPESGHFTTALSFVNSSLAENLANTSKTGGSKFSGFGPASYPGRCRSKDFEIHGSSLGMSAPTCDRAFSSLLGSKPLDGLRLSQASYVKSENNLRCLTFVLETAEHFLSAAGSLLKDKGEEFSDLRSMLLQVDKSLGMSQFLLLGTVANFTLAKRQEILDKSTVSEALQQRLVSSPLSKDKLFSVSLEQLQEEVNKAPPVVKVDVKVTDGKRFVKTTQVNNPSSSHQPKASTSSSSQPTKRPAFSRPNYSSGKKAKVVKGKKQVGGRLSHFLDQWALITSDKWVLSILRRGLELQFLEQPPLSPVPINLSVTKDSQKNQLLQDEVNILIQKGVLEEVNPPFHLGKKTSSGSRESPSARLVAVRNSLRKGGFSEGATKRISGSVRQSTGAVIELRVKKVELRVTKVELRVTKVELRVKKVELRVTKVELRVKKVELRVTKVELRVTKVELRVTKVELRVEKVEFRVTKVELRVTKVELRVTKVELRVTKVELRVTKVELRVTKVELRKNLETKIF</sequence>
<reference evidence="2" key="1">
    <citation type="submission" date="2021-03" db="EMBL/GenBank/DDBJ databases">
        <authorList>
            <person name="Bekaert M."/>
        </authorList>
    </citation>
    <scope>NUCLEOTIDE SEQUENCE</scope>
</reference>
<dbReference type="PANTHER" id="PTHR36493:SF3">
    <property type="entry name" value="CHITIN-BINDING TYPE-4 DOMAIN-CONTAINING PROTEIN"/>
    <property type="match status" value="1"/>
</dbReference>
<dbReference type="PANTHER" id="PTHR36493">
    <property type="entry name" value="NEUROBLAST DIFFERENTIATION-ASSOCIATED PROTEIN AHNAK-LIKE PROTEIN"/>
    <property type="match status" value="1"/>
</dbReference>